<dbReference type="AlphaFoldDB" id="G6YHA1"/>
<evidence type="ECO:0000313" key="1">
    <source>
        <dbReference type="EMBL" id="EHH07858.1"/>
    </source>
</evidence>
<reference evidence="1 2" key="1">
    <citation type="journal article" date="2012" name="J. Bacteriol.">
        <title>Draft Genome Sequence of Plant Growth-Promoting Rhizobium Mesorhizobium amorphae, Isolated from Zinc-Lead Mine Tailings.</title>
        <authorList>
            <person name="Hao X."/>
            <person name="Lin Y."/>
            <person name="Johnstone L."/>
            <person name="Baltrus D.A."/>
            <person name="Miller S.J."/>
            <person name="Wei G."/>
            <person name="Rensing C."/>
        </authorList>
    </citation>
    <scope>NUCLEOTIDE SEQUENCE [LARGE SCALE GENOMIC DNA]</scope>
    <source>
        <strain evidence="1 2">CCNWGS0123</strain>
    </source>
</reference>
<keyword evidence="2" id="KW-1185">Reference proteome</keyword>
<name>G6YHA1_9HYPH</name>
<gene>
    <name evidence="1" type="ORF">MEA186_26831</name>
</gene>
<protein>
    <submittedName>
        <fullName evidence="1">Uncharacterized protein</fullName>
    </submittedName>
</protein>
<sequence>MTMCRKFSILNPMISNAKPMPEGGQEDHRFED</sequence>
<organism evidence="1 2">
    <name type="scientific">Mesorhizobium amorphae CCNWGS0123</name>
    <dbReference type="NCBI Taxonomy" id="1082933"/>
    <lineage>
        <taxon>Bacteria</taxon>
        <taxon>Pseudomonadati</taxon>
        <taxon>Pseudomonadota</taxon>
        <taxon>Alphaproteobacteria</taxon>
        <taxon>Hyphomicrobiales</taxon>
        <taxon>Phyllobacteriaceae</taxon>
        <taxon>Mesorhizobium</taxon>
    </lineage>
</organism>
<evidence type="ECO:0000313" key="2">
    <source>
        <dbReference type="Proteomes" id="UP000002949"/>
    </source>
</evidence>
<proteinExistence type="predicted"/>
<dbReference type="EMBL" id="AGSN01000184">
    <property type="protein sequence ID" value="EHH07858.1"/>
    <property type="molecule type" value="Genomic_DNA"/>
</dbReference>
<accession>G6YHA1</accession>
<dbReference type="Proteomes" id="UP000002949">
    <property type="component" value="Unassembled WGS sequence"/>
</dbReference>